<name>A0ABZ1IIR4_9PSEU</name>
<evidence type="ECO:0000313" key="2">
    <source>
        <dbReference type="Proteomes" id="UP001330812"/>
    </source>
</evidence>
<protein>
    <submittedName>
        <fullName evidence="1">Uncharacterized protein</fullName>
    </submittedName>
</protein>
<gene>
    <name evidence="1" type="ORF">VSH64_18400</name>
</gene>
<dbReference type="EMBL" id="CP142149">
    <property type="protein sequence ID" value="WSE34044.1"/>
    <property type="molecule type" value="Genomic_DNA"/>
</dbReference>
<dbReference type="RefSeq" id="WP_326836842.1">
    <property type="nucleotide sequence ID" value="NZ_CP142149.1"/>
</dbReference>
<reference evidence="1 2" key="1">
    <citation type="journal article" date="2015" name="Int. J. Syst. Evol. Microbiol.">
        <title>Amycolatopsis rhabdoformis sp. nov., an actinomycete isolated from a tropical forest soil.</title>
        <authorList>
            <person name="Souza W.R."/>
            <person name="Silva R.E."/>
            <person name="Goodfellow M."/>
            <person name="Busarakam K."/>
            <person name="Figueiro F.S."/>
            <person name="Ferreira D."/>
            <person name="Rodrigues-Filho E."/>
            <person name="Moraes L.A.B."/>
            <person name="Zucchi T.D."/>
        </authorList>
    </citation>
    <scope>NUCLEOTIDE SEQUENCE [LARGE SCALE GENOMIC DNA]</scope>
    <source>
        <strain evidence="1 2">NCIMB 14900</strain>
    </source>
</reference>
<dbReference type="Proteomes" id="UP001330812">
    <property type="component" value="Chromosome"/>
</dbReference>
<evidence type="ECO:0000313" key="1">
    <source>
        <dbReference type="EMBL" id="WSE34044.1"/>
    </source>
</evidence>
<organism evidence="1 2">
    <name type="scientific">Amycolatopsis rhabdoformis</name>
    <dbReference type="NCBI Taxonomy" id="1448059"/>
    <lineage>
        <taxon>Bacteria</taxon>
        <taxon>Bacillati</taxon>
        <taxon>Actinomycetota</taxon>
        <taxon>Actinomycetes</taxon>
        <taxon>Pseudonocardiales</taxon>
        <taxon>Pseudonocardiaceae</taxon>
        <taxon>Amycolatopsis</taxon>
    </lineage>
</organism>
<proteinExistence type="predicted"/>
<sequence>MDNAVVTTVGRRKLDSFDPRVGKPLAFESGNRSPARTTAYVHP</sequence>
<accession>A0ABZ1IIR4</accession>
<keyword evidence="2" id="KW-1185">Reference proteome</keyword>